<evidence type="ECO:0000259" key="1">
    <source>
        <dbReference type="PROSITE" id="PS51186"/>
    </source>
</evidence>
<comment type="caution">
    <text evidence="2">The sequence shown here is derived from an EMBL/GenBank/DDBJ whole genome shotgun (WGS) entry which is preliminary data.</text>
</comment>
<dbReference type="SUPFAM" id="SSF55729">
    <property type="entry name" value="Acyl-CoA N-acyltransferases (Nat)"/>
    <property type="match status" value="1"/>
</dbReference>
<keyword evidence="3" id="KW-1185">Reference proteome</keyword>
<accession>A0A495WEB7</accession>
<keyword evidence="2" id="KW-0808">Transferase</keyword>
<feature type="domain" description="N-acetyltransferase" evidence="1">
    <location>
        <begin position="1"/>
        <end position="147"/>
    </location>
</feature>
<dbReference type="InterPro" id="IPR000182">
    <property type="entry name" value="GNAT_dom"/>
</dbReference>
<dbReference type="Proteomes" id="UP000269493">
    <property type="component" value="Unassembled WGS sequence"/>
</dbReference>
<dbReference type="PROSITE" id="PS51186">
    <property type="entry name" value="GNAT"/>
    <property type="match status" value="1"/>
</dbReference>
<name>A0A495WEB7_9BACT</name>
<sequence>MIRQVRTDDATAIASIYNGYVTGSNITFEEEPVTVEEMTSRIAGISAGFPYLIWVEDGAVKGYCYAHAWKERSAYRYTAETTVYLSSDITGRDIKADLMRRLIAECKEMGLKVLIACITEGNAASNALHESLGFRQVSRCPASRKSD</sequence>
<protein>
    <submittedName>
        <fullName evidence="2">Phosphinothricin acetyltransferase</fullName>
    </submittedName>
</protein>
<organism evidence="2 3">
    <name type="scientific">Coprobacter fastidiosus NSB1 = JCM 33896</name>
    <dbReference type="NCBI Taxonomy" id="1349822"/>
    <lineage>
        <taxon>Bacteria</taxon>
        <taxon>Pseudomonadati</taxon>
        <taxon>Bacteroidota</taxon>
        <taxon>Bacteroidia</taxon>
        <taxon>Bacteroidales</taxon>
        <taxon>Barnesiellaceae</taxon>
        <taxon>Coprobacter</taxon>
    </lineage>
</organism>
<dbReference type="Pfam" id="PF13420">
    <property type="entry name" value="Acetyltransf_4"/>
    <property type="match status" value="1"/>
</dbReference>
<evidence type="ECO:0000313" key="2">
    <source>
        <dbReference type="EMBL" id="RKT59956.1"/>
    </source>
</evidence>
<evidence type="ECO:0000313" key="3">
    <source>
        <dbReference type="Proteomes" id="UP000269493"/>
    </source>
</evidence>
<reference evidence="2 3" key="1">
    <citation type="submission" date="2018-10" db="EMBL/GenBank/DDBJ databases">
        <title>Genomic Encyclopedia of Archaeal and Bacterial Type Strains, Phase II (KMG-II): from individual species to whole genera.</title>
        <authorList>
            <person name="Goeker M."/>
        </authorList>
    </citation>
    <scope>NUCLEOTIDE SEQUENCE [LARGE SCALE GENOMIC DNA]</scope>
    <source>
        <strain evidence="2 3">NSB1</strain>
    </source>
</reference>
<dbReference type="PANTHER" id="PTHR43072">
    <property type="entry name" value="N-ACETYLTRANSFERASE"/>
    <property type="match status" value="1"/>
</dbReference>
<dbReference type="EMBL" id="RBXN01000002">
    <property type="protein sequence ID" value="RKT59956.1"/>
    <property type="molecule type" value="Genomic_DNA"/>
</dbReference>
<dbReference type="AlphaFoldDB" id="A0A495WEB7"/>
<gene>
    <name evidence="2" type="ORF">BC742_0884</name>
</gene>
<dbReference type="GO" id="GO:0016747">
    <property type="term" value="F:acyltransferase activity, transferring groups other than amino-acyl groups"/>
    <property type="evidence" value="ECO:0007669"/>
    <property type="project" value="InterPro"/>
</dbReference>
<dbReference type="Gene3D" id="3.40.630.30">
    <property type="match status" value="1"/>
</dbReference>
<proteinExistence type="predicted"/>
<dbReference type="InterPro" id="IPR016181">
    <property type="entry name" value="Acyl_CoA_acyltransferase"/>
</dbReference>
<dbReference type="PANTHER" id="PTHR43072:SF8">
    <property type="entry name" value="ACYLTRANSFERASE FABY-RELATED"/>
    <property type="match status" value="1"/>
</dbReference>